<dbReference type="Pfam" id="PF00126">
    <property type="entry name" value="HTH_1"/>
    <property type="match status" value="1"/>
</dbReference>
<evidence type="ECO:0000313" key="6">
    <source>
        <dbReference type="EMBL" id="MBD9355977.1"/>
    </source>
</evidence>
<evidence type="ECO:0000313" key="7">
    <source>
        <dbReference type="Proteomes" id="UP000652176"/>
    </source>
</evidence>
<keyword evidence="7" id="KW-1185">Reference proteome</keyword>
<dbReference type="InterPro" id="IPR036390">
    <property type="entry name" value="WH_DNA-bd_sf"/>
</dbReference>
<dbReference type="PROSITE" id="PS50931">
    <property type="entry name" value="HTH_LYSR"/>
    <property type="match status" value="1"/>
</dbReference>
<dbReference type="InterPro" id="IPR036388">
    <property type="entry name" value="WH-like_DNA-bd_sf"/>
</dbReference>
<keyword evidence="2" id="KW-0805">Transcription regulation</keyword>
<evidence type="ECO:0000256" key="4">
    <source>
        <dbReference type="ARBA" id="ARBA00023163"/>
    </source>
</evidence>
<dbReference type="InterPro" id="IPR005119">
    <property type="entry name" value="LysR_subst-bd"/>
</dbReference>
<dbReference type="PANTHER" id="PTHR30537:SF5">
    <property type="entry name" value="HTH-TYPE TRANSCRIPTIONAL ACTIVATOR TTDR-RELATED"/>
    <property type="match status" value="1"/>
</dbReference>
<dbReference type="CDD" id="cd08471">
    <property type="entry name" value="PBP2_CrgA_like_2"/>
    <property type="match status" value="1"/>
</dbReference>
<evidence type="ECO:0000256" key="3">
    <source>
        <dbReference type="ARBA" id="ARBA00023125"/>
    </source>
</evidence>
<feature type="domain" description="HTH lysR-type" evidence="5">
    <location>
        <begin position="1"/>
        <end position="59"/>
    </location>
</feature>
<dbReference type="InterPro" id="IPR000847">
    <property type="entry name" value="LysR_HTH_N"/>
</dbReference>
<comment type="similarity">
    <text evidence="1">Belongs to the LysR transcriptional regulatory family.</text>
</comment>
<dbReference type="RefSeq" id="WP_192374372.1">
    <property type="nucleotide sequence ID" value="NZ_CAJHIV010000001.1"/>
</dbReference>
<keyword evidence="3" id="KW-0238">DNA-binding</keyword>
<dbReference type="InterPro" id="IPR058163">
    <property type="entry name" value="LysR-type_TF_proteobact-type"/>
</dbReference>
<proteinExistence type="inferred from homology"/>
<protein>
    <submittedName>
        <fullName evidence="6">LysR family transcriptional regulator</fullName>
    </submittedName>
</protein>
<reference evidence="6 7" key="1">
    <citation type="submission" date="2020-09" db="EMBL/GenBank/DDBJ databases">
        <title>Methylomonas albis sp. nov. and Methylomonas fluvii sp. nov.: Two cold-adapted methanotrophs from the River Elbe and an amended description of Methylovulum psychrotolerans strain Eb1.</title>
        <authorList>
            <person name="Bussmann I.K."/>
            <person name="Klings K.-W."/>
            <person name="Warnstedt J."/>
            <person name="Hoppert M."/>
            <person name="Saborowski A."/>
            <person name="Horn F."/>
            <person name="Liebner S."/>
        </authorList>
    </citation>
    <scope>NUCLEOTIDE SEQUENCE [LARGE SCALE GENOMIC DNA]</scope>
    <source>
        <strain evidence="6 7">EbA</strain>
    </source>
</reference>
<evidence type="ECO:0000259" key="5">
    <source>
        <dbReference type="PROSITE" id="PS50931"/>
    </source>
</evidence>
<sequence>MARLEMMEIFVAVAEEQSFAGGARRLNLSAPAVTRAVAALEERLGVKLLTRTTRYVRVTDAGQRYLEDARRVLHDANEADEAAAGINAEPRGHLAVTAPVLFGRMFVMPGIVAYLQRFQAMEVSAIFLDRVVNMLEEGIDVGIRIGELPDSSMRAIRVGHVRQVLCASPSYLAAKGIPRSPTELSHHSLIVAATGSWSAIEWKFLDGDKTMTQKIKPRLRVTSNDAAIAAAIDGLGITRVLSYQVAPFLGSGQVQTLLSDYEPNRLPIHVLHREGRYASAKVRTFVDLMVERLRADQILN</sequence>
<gene>
    <name evidence="6" type="ORF">IE877_08765</name>
</gene>
<dbReference type="Gene3D" id="1.10.10.10">
    <property type="entry name" value="Winged helix-like DNA-binding domain superfamily/Winged helix DNA-binding domain"/>
    <property type="match status" value="1"/>
</dbReference>
<evidence type="ECO:0000256" key="1">
    <source>
        <dbReference type="ARBA" id="ARBA00009437"/>
    </source>
</evidence>
<comment type="caution">
    <text evidence="6">The sequence shown here is derived from an EMBL/GenBank/DDBJ whole genome shotgun (WGS) entry which is preliminary data.</text>
</comment>
<dbReference type="PANTHER" id="PTHR30537">
    <property type="entry name" value="HTH-TYPE TRANSCRIPTIONAL REGULATOR"/>
    <property type="match status" value="1"/>
</dbReference>
<dbReference type="SUPFAM" id="SSF53850">
    <property type="entry name" value="Periplasmic binding protein-like II"/>
    <property type="match status" value="1"/>
</dbReference>
<dbReference type="EMBL" id="JACXSS010000001">
    <property type="protein sequence ID" value="MBD9355977.1"/>
    <property type="molecule type" value="Genomic_DNA"/>
</dbReference>
<evidence type="ECO:0000256" key="2">
    <source>
        <dbReference type="ARBA" id="ARBA00023015"/>
    </source>
</evidence>
<dbReference type="Proteomes" id="UP000652176">
    <property type="component" value="Unassembled WGS sequence"/>
</dbReference>
<dbReference type="PRINTS" id="PR00039">
    <property type="entry name" value="HTHLYSR"/>
</dbReference>
<dbReference type="Pfam" id="PF03466">
    <property type="entry name" value="LysR_substrate"/>
    <property type="match status" value="1"/>
</dbReference>
<dbReference type="SUPFAM" id="SSF46785">
    <property type="entry name" value="Winged helix' DNA-binding domain"/>
    <property type="match status" value="1"/>
</dbReference>
<name>A0ABR9CYL9_9GAMM</name>
<keyword evidence="4" id="KW-0804">Transcription</keyword>
<dbReference type="Gene3D" id="3.40.190.290">
    <property type="match status" value="1"/>
</dbReference>
<accession>A0ABR9CYL9</accession>
<organism evidence="6 7">
    <name type="scientific">Methylomonas albis</name>
    <dbReference type="NCBI Taxonomy" id="1854563"/>
    <lineage>
        <taxon>Bacteria</taxon>
        <taxon>Pseudomonadati</taxon>
        <taxon>Pseudomonadota</taxon>
        <taxon>Gammaproteobacteria</taxon>
        <taxon>Methylococcales</taxon>
        <taxon>Methylococcaceae</taxon>
        <taxon>Methylomonas</taxon>
    </lineage>
</organism>